<comment type="caution">
    <text evidence="5">The sequence shown here is derived from an EMBL/GenBank/DDBJ whole genome shotgun (WGS) entry which is preliminary data.</text>
</comment>
<dbReference type="InterPro" id="IPR036179">
    <property type="entry name" value="Ig-like_dom_sf"/>
</dbReference>
<dbReference type="Proteomes" id="UP001347796">
    <property type="component" value="Unassembled WGS sequence"/>
</dbReference>
<evidence type="ECO:0000259" key="3">
    <source>
        <dbReference type="PROSITE" id="PS50104"/>
    </source>
</evidence>
<keyword evidence="2" id="KW-0472">Membrane</keyword>
<comment type="similarity">
    <text evidence="1">Belongs to the interleukin-1 receptor family.</text>
</comment>
<evidence type="ECO:0000313" key="5">
    <source>
        <dbReference type="EMBL" id="KAK6180866.1"/>
    </source>
</evidence>
<dbReference type="EMBL" id="JAZGQO010000007">
    <property type="protein sequence ID" value="KAK6180866.1"/>
    <property type="molecule type" value="Genomic_DNA"/>
</dbReference>
<evidence type="ECO:0008006" key="7">
    <source>
        <dbReference type="Google" id="ProtNLM"/>
    </source>
</evidence>
<proteinExistence type="inferred from homology"/>
<dbReference type="InterPro" id="IPR007110">
    <property type="entry name" value="Ig-like_dom"/>
</dbReference>
<dbReference type="InterPro" id="IPR035897">
    <property type="entry name" value="Toll_tir_struct_dom_sf"/>
</dbReference>
<reference evidence="5 6" key="1">
    <citation type="submission" date="2024-01" db="EMBL/GenBank/DDBJ databases">
        <title>The genome of the rayed Mediterranean limpet Patella caerulea (Linnaeus, 1758).</title>
        <authorList>
            <person name="Anh-Thu Weber A."/>
            <person name="Halstead-Nussloch G."/>
        </authorList>
    </citation>
    <scope>NUCLEOTIDE SEQUENCE [LARGE SCALE GENOMIC DNA]</scope>
    <source>
        <strain evidence="5">AATW-2023a</strain>
        <tissue evidence="5">Whole specimen</tissue>
    </source>
</reference>
<dbReference type="InterPro" id="IPR000157">
    <property type="entry name" value="TIR_dom"/>
</dbReference>
<dbReference type="PROSITE" id="PS50835">
    <property type="entry name" value="IG_LIKE"/>
    <property type="match status" value="1"/>
</dbReference>
<dbReference type="GO" id="GO:0007165">
    <property type="term" value="P:signal transduction"/>
    <property type="evidence" value="ECO:0007669"/>
    <property type="project" value="InterPro"/>
</dbReference>
<dbReference type="SUPFAM" id="SSF48726">
    <property type="entry name" value="Immunoglobulin"/>
    <property type="match status" value="1"/>
</dbReference>
<dbReference type="Gene3D" id="3.40.50.10140">
    <property type="entry name" value="Toll/interleukin-1 receptor homology (TIR) domain"/>
    <property type="match status" value="1"/>
</dbReference>
<protein>
    <recommendedName>
        <fullName evidence="7">TIR domain-containing protein</fullName>
    </recommendedName>
</protein>
<evidence type="ECO:0000259" key="4">
    <source>
        <dbReference type="PROSITE" id="PS50835"/>
    </source>
</evidence>
<dbReference type="AlphaFoldDB" id="A0AAN8PWU4"/>
<dbReference type="PROSITE" id="PS50104">
    <property type="entry name" value="TIR"/>
    <property type="match status" value="1"/>
</dbReference>
<evidence type="ECO:0000256" key="1">
    <source>
        <dbReference type="ARBA" id="ARBA00009752"/>
    </source>
</evidence>
<feature type="transmembrane region" description="Helical" evidence="2">
    <location>
        <begin position="569"/>
        <end position="594"/>
    </location>
</feature>
<sequence>MGSITKLNDNIFVYHSDHSHLHETKPHPLTDGKHPPYTLQNQTRYIGEDASFTCNHEIVVFDALDPLIDQVIWVKDGNLLTPDDRHLISWTFKSMKQEKIQDKVIHWFMLTSTLKILMLDHNDFGKYYCHVFEQTHLNVTKISESDQTEALYEDSVYDFSRTNNGFKIRTEQIEIQWTIVNHFVWNSEFHLKMDLPRRETVFAEPGAYFSYVAYYRHLGNTEDISMRYTINDKEPDFNDSKCSKFVIFYYGFYRNNIVQSFINVFAYLPKVEEMKYELGLWNGSNSVLQHCVSPDSYGIHRFVISRKVFKEQNNTYDVKEFKHPIKLDIRPKESDLFNSLGHGMNSSGNIDVDCWNTEENIHSANCASHYQHVERITRDFSREENFYLAIIGVYLYILYRVASILFNDIEVMIDVNFKYDKMCDYIRKYYNEIKYHVFISCSENEEERAKVITSYLEDKGRKVFLPKRDIPLGLPELLEIGTAISQSIAIIIIISYENFQYIALKHYEICMILQRVKKNNLLVVRADECPVPGILSGHTIIDTINHTVDERDKILRKWYDKNFVSPESLIPVGLIAFRCIMFILVILISMYYLIKEIRTPTLFPPTPVYEII</sequence>
<keyword evidence="2" id="KW-0812">Transmembrane</keyword>
<feature type="domain" description="TIR" evidence="3">
    <location>
        <begin position="433"/>
        <end position="565"/>
    </location>
</feature>
<keyword evidence="6" id="KW-1185">Reference proteome</keyword>
<dbReference type="Pfam" id="PF13676">
    <property type="entry name" value="TIR_2"/>
    <property type="match status" value="1"/>
</dbReference>
<evidence type="ECO:0000313" key="6">
    <source>
        <dbReference type="Proteomes" id="UP001347796"/>
    </source>
</evidence>
<dbReference type="InterPro" id="IPR013783">
    <property type="entry name" value="Ig-like_fold"/>
</dbReference>
<dbReference type="Gene3D" id="2.60.40.10">
    <property type="entry name" value="Immunoglobulins"/>
    <property type="match status" value="1"/>
</dbReference>
<feature type="domain" description="Ig-like" evidence="4">
    <location>
        <begin position="35"/>
        <end position="140"/>
    </location>
</feature>
<dbReference type="SUPFAM" id="SSF52200">
    <property type="entry name" value="Toll/Interleukin receptor TIR domain"/>
    <property type="match status" value="1"/>
</dbReference>
<accession>A0AAN8PWU4</accession>
<organism evidence="5 6">
    <name type="scientific">Patella caerulea</name>
    <name type="common">Rayed Mediterranean limpet</name>
    <dbReference type="NCBI Taxonomy" id="87958"/>
    <lineage>
        <taxon>Eukaryota</taxon>
        <taxon>Metazoa</taxon>
        <taxon>Spiralia</taxon>
        <taxon>Lophotrochozoa</taxon>
        <taxon>Mollusca</taxon>
        <taxon>Gastropoda</taxon>
        <taxon>Patellogastropoda</taxon>
        <taxon>Patelloidea</taxon>
        <taxon>Patellidae</taxon>
        <taxon>Patella</taxon>
    </lineage>
</organism>
<keyword evidence="2" id="KW-1133">Transmembrane helix</keyword>
<evidence type="ECO:0000256" key="2">
    <source>
        <dbReference type="SAM" id="Phobius"/>
    </source>
</evidence>
<gene>
    <name evidence="5" type="ORF">SNE40_008842</name>
</gene>
<name>A0AAN8PWU4_PATCE</name>